<proteinExistence type="predicted"/>
<comment type="caution">
    <text evidence="2">The sequence shown here is derived from an EMBL/GenBank/DDBJ whole genome shotgun (WGS) entry which is preliminary data.</text>
</comment>
<feature type="region of interest" description="Disordered" evidence="1">
    <location>
        <begin position="211"/>
        <end position="236"/>
    </location>
</feature>
<dbReference type="InterPro" id="IPR009200">
    <property type="entry name" value="DUF1269_membrane"/>
</dbReference>
<dbReference type="Pfam" id="PF06897">
    <property type="entry name" value="DUF1269"/>
    <property type="match status" value="1"/>
</dbReference>
<dbReference type="PANTHER" id="PTHR36109">
    <property type="entry name" value="MEMBRANE PROTEIN-RELATED"/>
    <property type="match status" value="1"/>
</dbReference>
<keyword evidence="3" id="KW-1185">Reference proteome</keyword>
<dbReference type="RefSeq" id="WP_207087927.1">
    <property type="nucleotide sequence ID" value="NZ_JAFLQW010000272.1"/>
</dbReference>
<dbReference type="InterPro" id="IPR052948">
    <property type="entry name" value="Low_temp-induced_all0457"/>
</dbReference>
<accession>A0ABS3FRG0</accession>
<organism evidence="2 3">
    <name type="scientific">Phormidium pseudopriestleyi FRX01</name>
    <dbReference type="NCBI Taxonomy" id="1759528"/>
    <lineage>
        <taxon>Bacteria</taxon>
        <taxon>Bacillati</taxon>
        <taxon>Cyanobacteriota</taxon>
        <taxon>Cyanophyceae</taxon>
        <taxon>Oscillatoriophycideae</taxon>
        <taxon>Oscillatoriales</taxon>
        <taxon>Oscillatoriaceae</taxon>
        <taxon>Phormidium</taxon>
    </lineage>
</organism>
<protein>
    <submittedName>
        <fullName evidence="2">DUF1269 domain-containing protein</fullName>
    </submittedName>
</protein>
<dbReference type="EMBL" id="JAFLQW010000272">
    <property type="protein sequence ID" value="MBO0349403.1"/>
    <property type="molecule type" value="Genomic_DNA"/>
</dbReference>
<evidence type="ECO:0000313" key="2">
    <source>
        <dbReference type="EMBL" id="MBO0349403.1"/>
    </source>
</evidence>
<evidence type="ECO:0000313" key="3">
    <source>
        <dbReference type="Proteomes" id="UP000664844"/>
    </source>
</evidence>
<feature type="compositionally biased region" description="Polar residues" evidence="1">
    <location>
        <begin position="223"/>
        <end position="236"/>
    </location>
</feature>
<dbReference type="PANTHER" id="PTHR36109:SF2">
    <property type="entry name" value="MEMBRANE PROTEIN"/>
    <property type="match status" value="1"/>
</dbReference>
<feature type="compositionally biased region" description="Pro residues" evidence="1">
    <location>
        <begin position="212"/>
        <end position="221"/>
    </location>
</feature>
<gene>
    <name evidence="2" type="ORF">J0895_09850</name>
</gene>
<dbReference type="Proteomes" id="UP000664844">
    <property type="component" value="Unassembled WGS sequence"/>
</dbReference>
<name>A0ABS3FRG0_9CYAN</name>
<reference evidence="2 3" key="1">
    <citation type="submission" date="2021-03" db="EMBL/GenBank/DDBJ databases">
        <title>Metabolic Capacity of the Antarctic Cyanobacterium Phormidium pseudopriestleyi that Sustains Oxygenic Photosynthesis in the Presence of Hydrogen Sulfide.</title>
        <authorList>
            <person name="Lumian J.E."/>
            <person name="Jungblut A.D."/>
            <person name="Dillon M.L."/>
            <person name="Hawes I."/>
            <person name="Doran P.T."/>
            <person name="Mackey T.J."/>
            <person name="Dick G.J."/>
            <person name="Grettenberger C.L."/>
            <person name="Sumner D.Y."/>
        </authorList>
    </citation>
    <scope>NUCLEOTIDE SEQUENCE [LARGE SCALE GENOMIC DNA]</scope>
    <source>
        <strain evidence="2 3">FRX01</strain>
    </source>
</reference>
<sequence length="236" mass="24349">MTVDELRRAVGVFERYEDAEAAFYQLRQAGFSLNHLSLIAPDLPRSRNLGEANMNSHLTMGDAAASPAPRSNTTDATGTFAEEGAATGAVAGGTVGGFIGLLQALAALSIPGIGPVLVGGTVATILLNTLAGGAIGAAAGGLVGALAGLGIPEERARIYNDRLSQGHYLLIVEGSVYEIERAEEILTGRGIQEWGIYHLPGEPIVNPAAMPATPPVHPPAQPSLTGPNSFPNRRIP</sequence>
<evidence type="ECO:0000256" key="1">
    <source>
        <dbReference type="SAM" id="MobiDB-lite"/>
    </source>
</evidence>